<gene>
    <name evidence="1" type="ORF">H9Y05_04110</name>
</gene>
<dbReference type="AlphaFoldDB" id="A0A8J6PAG9"/>
<reference evidence="1" key="1">
    <citation type="submission" date="2020-09" db="EMBL/GenBank/DDBJ databases">
        <title>Taishania pollutisoli gen. nov., sp. nov., Isolated from Tetrabromobisphenol A-Contaminated Soil.</title>
        <authorList>
            <person name="Chen Q."/>
        </authorList>
    </citation>
    <scope>NUCLEOTIDE SEQUENCE</scope>
    <source>
        <strain evidence="1">CZZ-1</strain>
    </source>
</reference>
<comment type="caution">
    <text evidence="1">The sequence shown here is derived from an EMBL/GenBank/DDBJ whole genome shotgun (WGS) entry which is preliminary data.</text>
</comment>
<dbReference type="EMBL" id="JACVEL010000002">
    <property type="protein sequence ID" value="MBC9811653.1"/>
    <property type="molecule type" value="Genomic_DNA"/>
</dbReference>
<dbReference type="RefSeq" id="WP_216713571.1">
    <property type="nucleotide sequence ID" value="NZ_JACVEL010000002.1"/>
</dbReference>
<protein>
    <submittedName>
        <fullName evidence="1">Uncharacterized protein</fullName>
    </submittedName>
</protein>
<accession>A0A8J6PAG9</accession>
<keyword evidence="2" id="KW-1185">Reference proteome</keyword>
<organism evidence="1 2">
    <name type="scientific">Taishania pollutisoli</name>
    <dbReference type="NCBI Taxonomy" id="2766479"/>
    <lineage>
        <taxon>Bacteria</taxon>
        <taxon>Pseudomonadati</taxon>
        <taxon>Bacteroidota</taxon>
        <taxon>Flavobacteriia</taxon>
        <taxon>Flavobacteriales</taxon>
        <taxon>Crocinitomicaceae</taxon>
        <taxon>Taishania</taxon>
    </lineage>
</organism>
<dbReference type="Proteomes" id="UP000652681">
    <property type="component" value="Unassembled WGS sequence"/>
</dbReference>
<evidence type="ECO:0000313" key="1">
    <source>
        <dbReference type="EMBL" id="MBC9811653.1"/>
    </source>
</evidence>
<proteinExistence type="predicted"/>
<name>A0A8J6PAG9_9FLAO</name>
<sequence>MKHEIDEIRQHRLFAEIKRFEKWMHRQPASVMREFNYTHWNQIYQEFEVFMQTTEPDEWSAAEKERLLFIIAKDYETQNLTYCLSEKVIVALAKESILTGESDAKWQMALQLHKITDKTLAFNLLEQFVNDQDEYVSRRSLMELAKLQPDKTEAYAVHFWNRNIYGEMDEYQKMAVLQTLKTIHSPLLEDYIAQAKADNRKYLSDYARKMEETGGVHRFNEN</sequence>
<evidence type="ECO:0000313" key="2">
    <source>
        <dbReference type="Proteomes" id="UP000652681"/>
    </source>
</evidence>